<dbReference type="OrthoDB" id="9805855at2"/>
<gene>
    <name evidence="9" type="ORF">EET67_01130</name>
</gene>
<reference evidence="9 10" key="1">
    <citation type="submission" date="2018-11" db="EMBL/GenBank/DDBJ databases">
        <title>Pseudaminobacter arsenicus sp. nov., an arsenic-resistant bacterium isolated from arsenic-rich aquifers.</title>
        <authorList>
            <person name="Mu Y."/>
        </authorList>
    </citation>
    <scope>NUCLEOTIDE SEQUENCE [LARGE SCALE GENOMIC DNA]</scope>
    <source>
        <strain evidence="9 10">CB3</strain>
    </source>
</reference>
<dbReference type="AlphaFoldDB" id="A0A432VBN5"/>
<feature type="domain" description="ABC transmembrane type-1" evidence="8">
    <location>
        <begin position="105"/>
        <end position="321"/>
    </location>
</feature>
<dbReference type="GO" id="GO:0005886">
    <property type="term" value="C:plasma membrane"/>
    <property type="evidence" value="ECO:0007669"/>
    <property type="project" value="UniProtKB-SubCell"/>
</dbReference>
<dbReference type="Pfam" id="PF00528">
    <property type="entry name" value="BPD_transp_1"/>
    <property type="match status" value="1"/>
</dbReference>
<dbReference type="PROSITE" id="PS50928">
    <property type="entry name" value="ABC_TM1"/>
    <property type="match status" value="1"/>
</dbReference>
<evidence type="ECO:0000256" key="3">
    <source>
        <dbReference type="ARBA" id="ARBA00022475"/>
    </source>
</evidence>
<keyword evidence="5 7" id="KW-1133">Transmembrane helix</keyword>
<keyword evidence="3" id="KW-1003">Cell membrane</keyword>
<comment type="similarity">
    <text evidence="7">Belongs to the binding-protein-dependent transport system permease family.</text>
</comment>
<organism evidence="9 10">
    <name type="scientific">Borborobacter arsenicus</name>
    <dbReference type="NCBI Taxonomy" id="1851146"/>
    <lineage>
        <taxon>Bacteria</taxon>
        <taxon>Pseudomonadati</taxon>
        <taxon>Pseudomonadota</taxon>
        <taxon>Alphaproteobacteria</taxon>
        <taxon>Hyphomicrobiales</taxon>
        <taxon>Phyllobacteriaceae</taxon>
        <taxon>Borborobacter</taxon>
    </lineage>
</organism>
<dbReference type="InterPro" id="IPR045621">
    <property type="entry name" value="BPD_transp_1_N"/>
</dbReference>
<dbReference type="PANTHER" id="PTHR43163:SF9">
    <property type="entry name" value="ABC TRANSPORTER PERMEASE PROTEIN"/>
    <property type="match status" value="1"/>
</dbReference>
<evidence type="ECO:0000256" key="2">
    <source>
        <dbReference type="ARBA" id="ARBA00022448"/>
    </source>
</evidence>
<dbReference type="CDD" id="cd06261">
    <property type="entry name" value="TM_PBP2"/>
    <property type="match status" value="1"/>
</dbReference>
<evidence type="ECO:0000256" key="5">
    <source>
        <dbReference type="ARBA" id="ARBA00022989"/>
    </source>
</evidence>
<evidence type="ECO:0000256" key="1">
    <source>
        <dbReference type="ARBA" id="ARBA00004651"/>
    </source>
</evidence>
<evidence type="ECO:0000256" key="7">
    <source>
        <dbReference type="RuleBase" id="RU363032"/>
    </source>
</evidence>
<name>A0A432VBN5_9HYPH</name>
<keyword evidence="6 7" id="KW-0472">Membrane</keyword>
<dbReference type="InterPro" id="IPR000515">
    <property type="entry name" value="MetI-like"/>
</dbReference>
<dbReference type="PANTHER" id="PTHR43163">
    <property type="entry name" value="DIPEPTIDE TRANSPORT SYSTEM PERMEASE PROTEIN DPPB-RELATED"/>
    <property type="match status" value="1"/>
</dbReference>
<comment type="caution">
    <text evidence="9">The sequence shown here is derived from an EMBL/GenBank/DDBJ whole genome shotgun (WGS) entry which is preliminary data.</text>
</comment>
<dbReference type="Proteomes" id="UP000281647">
    <property type="component" value="Unassembled WGS sequence"/>
</dbReference>
<dbReference type="RefSeq" id="WP_128625776.1">
    <property type="nucleotide sequence ID" value="NZ_RKST01000001.1"/>
</dbReference>
<keyword evidence="2 7" id="KW-0813">Transport</keyword>
<keyword evidence="4 7" id="KW-0812">Transmembrane</keyword>
<feature type="transmembrane region" description="Helical" evidence="7">
    <location>
        <begin position="105"/>
        <end position="129"/>
    </location>
</feature>
<protein>
    <submittedName>
        <fullName evidence="9">ABC transporter permease</fullName>
    </submittedName>
</protein>
<evidence type="ECO:0000256" key="4">
    <source>
        <dbReference type="ARBA" id="ARBA00022692"/>
    </source>
</evidence>
<feature type="transmembrane region" description="Helical" evidence="7">
    <location>
        <begin position="17"/>
        <end position="38"/>
    </location>
</feature>
<feature type="transmembrane region" description="Helical" evidence="7">
    <location>
        <begin position="141"/>
        <end position="174"/>
    </location>
</feature>
<feature type="transmembrane region" description="Helical" evidence="7">
    <location>
        <begin position="194"/>
        <end position="211"/>
    </location>
</feature>
<proteinExistence type="inferred from homology"/>
<sequence length="332" mass="35588">MTQGGFVVPVSALARNLLTSIVTVLAVIVFNFTLIHLAPGDPVTVMVGEMGGGDPELITRLQQQYGLDRPFAEQLFTYVLSVLTGDLGFSFYYNMPVLDLILQRLPATLLLVVSALCLAIVIGTALGVVAAQRPRGILSHLITVISIAGFSAPVFWVGIVLIIGLASALPIFPTSGMRDVTNIGAGIWGDTVDVAYHLVLPAFTLATVYLAQYSRLARSSMLEVLSADYVRTARAKGLPERLVVYKHALRNAVLPVVTIAGLQFGQVVAGAVLVETVFAWPGLGRLAYESILRRDSPTMLGILLFSAVIVIVANIVTDMVYRMIDPRIGARA</sequence>
<evidence type="ECO:0000256" key="6">
    <source>
        <dbReference type="ARBA" id="ARBA00023136"/>
    </source>
</evidence>
<comment type="subcellular location">
    <subcellularLocation>
        <location evidence="1 7">Cell membrane</location>
        <topology evidence="1 7">Multi-pass membrane protein</topology>
    </subcellularLocation>
</comment>
<dbReference type="InterPro" id="IPR035906">
    <property type="entry name" value="MetI-like_sf"/>
</dbReference>
<feature type="transmembrane region" description="Helical" evidence="7">
    <location>
        <begin position="300"/>
        <end position="321"/>
    </location>
</feature>
<dbReference type="Pfam" id="PF19300">
    <property type="entry name" value="BPD_transp_1_N"/>
    <property type="match status" value="1"/>
</dbReference>
<dbReference type="EMBL" id="RKST01000001">
    <property type="protein sequence ID" value="RUM99536.1"/>
    <property type="molecule type" value="Genomic_DNA"/>
</dbReference>
<accession>A0A432VBN5</accession>
<evidence type="ECO:0000313" key="9">
    <source>
        <dbReference type="EMBL" id="RUM99536.1"/>
    </source>
</evidence>
<dbReference type="SUPFAM" id="SSF161098">
    <property type="entry name" value="MetI-like"/>
    <property type="match status" value="1"/>
</dbReference>
<evidence type="ECO:0000259" key="8">
    <source>
        <dbReference type="PROSITE" id="PS50928"/>
    </source>
</evidence>
<feature type="transmembrane region" description="Helical" evidence="7">
    <location>
        <begin position="252"/>
        <end position="280"/>
    </location>
</feature>
<dbReference type="Gene3D" id="1.10.3720.10">
    <property type="entry name" value="MetI-like"/>
    <property type="match status" value="1"/>
</dbReference>
<evidence type="ECO:0000313" key="10">
    <source>
        <dbReference type="Proteomes" id="UP000281647"/>
    </source>
</evidence>
<keyword evidence="10" id="KW-1185">Reference proteome</keyword>
<dbReference type="GO" id="GO:0055085">
    <property type="term" value="P:transmembrane transport"/>
    <property type="evidence" value="ECO:0007669"/>
    <property type="project" value="InterPro"/>
</dbReference>